<evidence type="ECO:0000313" key="1">
    <source>
        <dbReference type="EMBL" id="PWW80279.1"/>
    </source>
</evidence>
<organism evidence="1 2">
    <name type="scientific">Tuber magnatum</name>
    <name type="common">white Piedmont truffle</name>
    <dbReference type="NCBI Taxonomy" id="42249"/>
    <lineage>
        <taxon>Eukaryota</taxon>
        <taxon>Fungi</taxon>
        <taxon>Dikarya</taxon>
        <taxon>Ascomycota</taxon>
        <taxon>Pezizomycotina</taxon>
        <taxon>Pezizomycetes</taxon>
        <taxon>Pezizales</taxon>
        <taxon>Tuberaceae</taxon>
        <taxon>Tuber</taxon>
    </lineage>
</organism>
<accession>A0A317T0P1</accession>
<dbReference type="AlphaFoldDB" id="A0A317T0P1"/>
<dbReference type="EMBL" id="PYWC01000003">
    <property type="protein sequence ID" value="PWW80279.1"/>
    <property type="molecule type" value="Genomic_DNA"/>
</dbReference>
<gene>
    <name evidence="1" type="ORF">C7212DRAFT_341969</name>
</gene>
<sequence length="203" mass="22201">MENIQPPTPKVVGFGCKQIVSRDARHDNSPIRSDPIPIPIVRAPVSEPASAGSLRCGDDFGLVRPDSTRLDWSVRCRPDRRAVILVGGAPVYTLCLPACGSGGIYREFCRALIDTYVARRFLEGVGVMLCNRTSKRVGCLRSTPHTKAVTRTATADGFVRMALWIPFPFTSLSLSLPLHPPPPPAHLRSPTHQFTSPMSNVFL</sequence>
<reference evidence="1 2" key="1">
    <citation type="submission" date="2018-03" db="EMBL/GenBank/DDBJ databases">
        <title>Genomes of Pezizomycetes fungi and the evolution of truffles.</title>
        <authorList>
            <person name="Murat C."/>
            <person name="Payen T."/>
            <person name="Noel B."/>
            <person name="Kuo A."/>
            <person name="Martin F.M."/>
        </authorList>
    </citation>
    <scope>NUCLEOTIDE SEQUENCE [LARGE SCALE GENOMIC DNA]</scope>
    <source>
        <strain evidence="1">091103-1</strain>
    </source>
</reference>
<keyword evidence="2" id="KW-1185">Reference proteome</keyword>
<proteinExistence type="predicted"/>
<name>A0A317T0P1_9PEZI</name>
<protein>
    <submittedName>
        <fullName evidence="1">Uncharacterized protein</fullName>
    </submittedName>
</protein>
<evidence type="ECO:0000313" key="2">
    <source>
        <dbReference type="Proteomes" id="UP000246991"/>
    </source>
</evidence>
<comment type="caution">
    <text evidence="1">The sequence shown here is derived from an EMBL/GenBank/DDBJ whole genome shotgun (WGS) entry which is preliminary data.</text>
</comment>
<dbReference type="Proteomes" id="UP000246991">
    <property type="component" value="Unassembled WGS sequence"/>
</dbReference>